<dbReference type="InterPro" id="IPR025709">
    <property type="entry name" value="Leu_tRNA-synth_edit"/>
</dbReference>
<dbReference type="PRINTS" id="PR00985">
    <property type="entry name" value="TRNASYNTHLEU"/>
</dbReference>
<keyword evidence="4 9" id="KW-0547">Nucleotide-binding</keyword>
<evidence type="ECO:0000256" key="3">
    <source>
        <dbReference type="ARBA" id="ARBA00022598"/>
    </source>
</evidence>
<evidence type="ECO:0000256" key="2">
    <source>
        <dbReference type="ARBA" id="ARBA00022490"/>
    </source>
</evidence>
<evidence type="ECO:0000259" key="13">
    <source>
        <dbReference type="Pfam" id="PF09334"/>
    </source>
</evidence>
<dbReference type="PANTHER" id="PTHR43740:SF2">
    <property type="entry name" value="LEUCINE--TRNA LIGASE, MITOCHONDRIAL"/>
    <property type="match status" value="1"/>
</dbReference>
<comment type="subcellular location">
    <subcellularLocation>
        <location evidence="9">Cytoplasm</location>
    </subcellularLocation>
</comment>
<evidence type="ECO:0000256" key="6">
    <source>
        <dbReference type="ARBA" id="ARBA00022917"/>
    </source>
</evidence>
<dbReference type="InterPro" id="IPR001412">
    <property type="entry name" value="aa-tRNA-synth_I_CS"/>
</dbReference>
<evidence type="ECO:0000256" key="10">
    <source>
        <dbReference type="RuleBase" id="RU363035"/>
    </source>
</evidence>
<dbReference type="InterPro" id="IPR014729">
    <property type="entry name" value="Rossmann-like_a/b/a_fold"/>
</dbReference>
<accession>A0A1S7LMY4</accession>
<evidence type="ECO:0000256" key="5">
    <source>
        <dbReference type="ARBA" id="ARBA00022840"/>
    </source>
</evidence>
<dbReference type="SUPFAM" id="SSF47323">
    <property type="entry name" value="Anticodon-binding domain of a subclass of class I aminoacyl-tRNA synthetases"/>
    <property type="match status" value="1"/>
</dbReference>
<evidence type="ECO:0000256" key="9">
    <source>
        <dbReference type="HAMAP-Rule" id="MF_00049"/>
    </source>
</evidence>
<proteinExistence type="inferred from homology"/>
<dbReference type="FunFam" id="3.40.50.620:FF:000003">
    <property type="entry name" value="Leucine--tRNA ligase"/>
    <property type="match status" value="1"/>
</dbReference>
<feature type="domain" description="Methionyl/Valyl/Leucyl/Isoleucyl-tRNA synthetase anticodon-binding" evidence="12">
    <location>
        <begin position="695"/>
        <end position="820"/>
    </location>
</feature>
<dbReference type="CDD" id="cd00812">
    <property type="entry name" value="LeuRS_core"/>
    <property type="match status" value="1"/>
</dbReference>
<dbReference type="Pfam" id="PF00133">
    <property type="entry name" value="tRNA-synt_1"/>
    <property type="match status" value="2"/>
</dbReference>
<dbReference type="CDD" id="cd07958">
    <property type="entry name" value="Anticodon_Ia_Leu_BEm"/>
    <property type="match status" value="1"/>
</dbReference>
<keyword evidence="7 9" id="KW-0030">Aminoacyl-tRNA synthetase</keyword>
<evidence type="ECO:0000259" key="12">
    <source>
        <dbReference type="Pfam" id="PF08264"/>
    </source>
</evidence>
<dbReference type="GO" id="GO:0006429">
    <property type="term" value="P:leucyl-tRNA aminoacylation"/>
    <property type="evidence" value="ECO:0007669"/>
    <property type="project" value="UniProtKB-UniRule"/>
</dbReference>
<evidence type="ECO:0000259" key="14">
    <source>
        <dbReference type="Pfam" id="PF13603"/>
    </source>
</evidence>
<evidence type="ECO:0000256" key="7">
    <source>
        <dbReference type="ARBA" id="ARBA00023146"/>
    </source>
</evidence>
<dbReference type="InterPro" id="IPR009080">
    <property type="entry name" value="tRNAsynth_Ia_anticodon-bd"/>
</dbReference>
<dbReference type="FunFam" id="1.10.730.10:FF:000011">
    <property type="entry name" value="Leucine--tRNA ligase chloroplastic/mitochondrial"/>
    <property type="match status" value="1"/>
</dbReference>
<feature type="domain" description="Aminoacyl-tRNA synthetase class Ia" evidence="11">
    <location>
        <begin position="418"/>
        <end position="575"/>
    </location>
</feature>
<feature type="domain" description="Aminoacyl-tRNA synthetase class Ia" evidence="11">
    <location>
        <begin position="612"/>
        <end position="652"/>
    </location>
</feature>
<dbReference type="Pfam" id="PF13603">
    <property type="entry name" value="tRNA-synt_1_2"/>
    <property type="match status" value="1"/>
</dbReference>
<dbReference type="Gene3D" id="1.10.730.10">
    <property type="entry name" value="Isoleucyl-tRNA Synthetase, Domain 1"/>
    <property type="match status" value="2"/>
</dbReference>
<dbReference type="InterPro" id="IPR009008">
    <property type="entry name" value="Val/Leu/Ile-tRNA-synth_edit"/>
</dbReference>
<evidence type="ECO:0000259" key="11">
    <source>
        <dbReference type="Pfam" id="PF00133"/>
    </source>
</evidence>
<keyword evidence="6 9" id="KW-0648">Protein biosynthesis</keyword>
<dbReference type="GO" id="GO:0004823">
    <property type="term" value="F:leucine-tRNA ligase activity"/>
    <property type="evidence" value="ECO:0007669"/>
    <property type="project" value="UniProtKB-UniRule"/>
</dbReference>
<dbReference type="Pfam" id="PF09334">
    <property type="entry name" value="tRNA-synt_1g"/>
    <property type="match status" value="1"/>
</dbReference>
<name>A0A1S7LMY4_MAGMO</name>
<evidence type="ECO:0000313" key="15">
    <source>
        <dbReference type="EMBL" id="CRH07191.1"/>
    </source>
</evidence>
<dbReference type="HAMAP" id="MF_00049_B">
    <property type="entry name" value="Leu_tRNA_synth_B"/>
    <property type="match status" value="1"/>
</dbReference>
<dbReference type="InterPro" id="IPR002302">
    <property type="entry name" value="Leu-tRNA-ligase"/>
</dbReference>
<keyword evidence="2 9" id="KW-0963">Cytoplasm</keyword>
<dbReference type="EC" id="6.1.1.4" evidence="9"/>
<dbReference type="EMBL" id="LO017727">
    <property type="protein sequence ID" value="CRH07191.1"/>
    <property type="molecule type" value="Genomic_DNA"/>
</dbReference>
<dbReference type="SUPFAM" id="SSF52374">
    <property type="entry name" value="Nucleotidylyl transferase"/>
    <property type="match status" value="1"/>
</dbReference>
<protein>
    <recommendedName>
        <fullName evidence="9">Leucine--tRNA ligase</fullName>
        <ecNumber evidence="9">6.1.1.4</ecNumber>
    </recommendedName>
    <alternativeName>
        <fullName evidence="9">Leucyl-tRNA synthetase</fullName>
        <shortName evidence="9">LeuRS</shortName>
    </alternativeName>
</protein>
<dbReference type="PANTHER" id="PTHR43740">
    <property type="entry name" value="LEUCYL-TRNA SYNTHETASE"/>
    <property type="match status" value="1"/>
</dbReference>
<comment type="catalytic activity">
    <reaction evidence="8 9">
        <text>tRNA(Leu) + L-leucine + ATP = L-leucyl-tRNA(Leu) + AMP + diphosphate</text>
        <dbReference type="Rhea" id="RHEA:11688"/>
        <dbReference type="Rhea" id="RHEA-COMP:9613"/>
        <dbReference type="Rhea" id="RHEA-COMP:9622"/>
        <dbReference type="ChEBI" id="CHEBI:30616"/>
        <dbReference type="ChEBI" id="CHEBI:33019"/>
        <dbReference type="ChEBI" id="CHEBI:57427"/>
        <dbReference type="ChEBI" id="CHEBI:78442"/>
        <dbReference type="ChEBI" id="CHEBI:78494"/>
        <dbReference type="ChEBI" id="CHEBI:456215"/>
        <dbReference type="EC" id="6.1.1.4"/>
    </reaction>
</comment>
<evidence type="ECO:0000256" key="8">
    <source>
        <dbReference type="ARBA" id="ARBA00047469"/>
    </source>
</evidence>
<gene>
    <name evidence="9 15" type="primary">leuS</name>
    <name evidence="15" type="ORF">MAGMO_3047</name>
</gene>
<dbReference type="FunFam" id="3.90.740.10:FF:000012">
    <property type="entry name" value="Leucine--tRNA ligase"/>
    <property type="match status" value="1"/>
</dbReference>
<dbReference type="NCBIfam" id="TIGR00396">
    <property type="entry name" value="leuS_bact"/>
    <property type="match status" value="1"/>
</dbReference>
<evidence type="ECO:0000256" key="4">
    <source>
        <dbReference type="ARBA" id="ARBA00022741"/>
    </source>
</evidence>
<evidence type="ECO:0000256" key="1">
    <source>
        <dbReference type="ARBA" id="ARBA00005594"/>
    </source>
</evidence>
<feature type="short sequence motif" description="'KMSKS' region" evidence="9">
    <location>
        <begin position="613"/>
        <end position="617"/>
    </location>
</feature>
<organism evidence="15">
    <name type="scientific">Magnetococcus massalia (strain MO-1)</name>
    <dbReference type="NCBI Taxonomy" id="451514"/>
    <lineage>
        <taxon>Bacteria</taxon>
        <taxon>Pseudomonadati</taxon>
        <taxon>Pseudomonadota</taxon>
        <taxon>Magnetococcia</taxon>
        <taxon>Magnetococcales</taxon>
        <taxon>Magnetococcaceae</taxon>
        <taxon>Magnetococcus</taxon>
    </lineage>
</organism>
<sequence length="857" mass="96179">MDSKYNPQAIESKWQQIWEQEGTYQTHDKGDRETFYLLVMFPYPSGRIHMGHVRNYAIGDLIARYQRMQGKDVLHPMGWDAFGMPAENAAAQRNVHPRAWTYENIEAMRGELKSMGLSYDWKREFATCDDDYAQAEQTLFLKLHEKGLIYRKESFVNWDPVDHTVLANEQVIDGKGWRSGAPVERRELSQWFFRITDYADELLAYLDKLGGWPETVRTMQSNWIGKSHGVEFAFELDGYDGSLPVYTTRPDTLMGVTFCSVAAEHPIAKAVAERNPEAAAFVAECQSAGTSEEALEKLEKKGFDTGITAIHPVTGAEVPIYIANFVLMSYGTGAVMAVPAHDQRDFEFARKHDIPVKVVIQPEGEVLDANMMVEAYTGPGTLVNSGPFDGLDNETAKKKVAEFFEAKGIGKGTVNFRLRDWGVSRQRYWGNPIPMVHCDSCGVVPVPVDQLPVSLPPEVDFSEPGNPLERHPSWKQCSCPQCGQAASRETDTMDTFMESSWYFLRYCSPDMGATPLDSERVNRWMPVDQYVGGIEHAVLHLLYSRFFHKALRDIGEVDCDEPFKRLLTQGMVRKDTHNCPTHGWRYPKEVKDEGGKLVCTECGRAIEVGRNEKMSKSKHNVVDPNDLIKGYGADTARLFMLFAAPPDRDLEWNDSGVDGAWRFLGRVWRLLVAVKSQAGDATPASSMPKGEKLRKLRSALHNTIVKVTEDIDRQSFNTGIAAVMELVNEATPFLKGDAWDAETASVMRELGEATIKLLHPYVPHITEELWQEMGGKGSISTADWPVADEQALVKETITLVVQVNGKLRSRLDVSPDSDKETLEKLALADEHVKVHTEGKTIRKVVVVPGRLVNIVAN</sequence>
<feature type="domain" description="Leucyl-tRNA synthetase editing" evidence="14">
    <location>
        <begin position="222"/>
        <end position="404"/>
    </location>
</feature>
<dbReference type="InterPro" id="IPR013155">
    <property type="entry name" value="M/V/L/I-tRNA-synth_anticd-bd"/>
</dbReference>
<dbReference type="GO" id="GO:0005829">
    <property type="term" value="C:cytosol"/>
    <property type="evidence" value="ECO:0007669"/>
    <property type="project" value="TreeGrafter"/>
</dbReference>
<reference evidence="15" key="1">
    <citation type="submission" date="2015-04" db="EMBL/GenBank/DDBJ databases">
        <authorList>
            <person name="Syromyatnikov M.Y."/>
            <person name="Popov V.N."/>
        </authorList>
    </citation>
    <scope>NUCLEOTIDE SEQUENCE</scope>
    <source>
        <strain evidence="15">MO-1</strain>
    </source>
</reference>
<dbReference type="GO" id="GO:0005524">
    <property type="term" value="F:ATP binding"/>
    <property type="evidence" value="ECO:0007669"/>
    <property type="project" value="UniProtKB-UniRule"/>
</dbReference>
<dbReference type="PROSITE" id="PS00178">
    <property type="entry name" value="AA_TRNA_LIGASE_I"/>
    <property type="match status" value="1"/>
</dbReference>
<feature type="short sequence motif" description="'HIGH' region" evidence="9">
    <location>
        <begin position="42"/>
        <end position="52"/>
    </location>
</feature>
<keyword evidence="3 9" id="KW-0436">Ligase</keyword>
<feature type="binding site" evidence="9">
    <location>
        <position position="616"/>
    </location>
    <ligand>
        <name>ATP</name>
        <dbReference type="ChEBI" id="CHEBI:30616"/>
    </ligand>
</feature>
<dbReference type="Gene3D" id="3.40.50.620">
    <property type="entry name" value="HUPs"/>
    <property type="match status" value="2"/>
</dbReference>
<dbReference type="GO" id="GO:0002161">
    <property type="term" value="F:aminoacyl-tRNA deacylase activity"/>
    <property type="evidence" value="ECO:0007669"/>
    <property type="project" value="InterPro"/>
</dbReference>
<dbReference type="AlphaFoldDB" id="A0A1S7LMY4"/>
<comment type="similarity">
    <text evidence="1 9 10">Belongs to the class-I aminoacyl-tRNA synthetase family.</text>
</comment>
<dbReference type="FunFam" id="3.40.50.620:FF:000056">
    <property type="entry name" value="Leucine--tRNA ligase"/>
    <property type="match status" value="1"/>
</dbReference>
<feature type="domain" description="Methionyl/Leucyl tRNA synthetase" evidence="13">
    <location>
        <begin position="40"/>
        <end position="171"/>
    </location>
</feature>
<dbReference type="SUPFAM" id="SSF50677">
    <property type="entry name" value="ValRS/IleRS/LeuRS editing domain"/>
    <property type="match status" value="1"/>
</dbReference>
<dbReference type="InterPro" id="IPR015413">
    <property type="entry name" value="Methionyl/Leucyl_tRNA_Synth"/>
</dbReference>
<dbReference type="Pfam" id="PF08264">
    <property type="entry name" value="Anticodon_1"/>
    <property type="match status" value="1"/>
</dbReference>
<dbReference type="InterPro" id="IPR002300">
    <property type="entry name" value="aa-tRNA-synth_Ia"/>
</dbReference>
<keyword evidence="5 9" id="KW-0067">ATP-binding</keyword>